<reference evidence="2 3" key="1">
    <citation type="journal article" date="2024" name="Science">
        <title>Giant polyketide synthase enzymes in the biosynthesis of giant marine polyether toxins.</title>
        <authorList>
            <person name="Fallon T.R."/>
            <person name="Shende V.V."/>
            <person name="Wierzbicki I.H."/>
            <person name="Pendleton A.L."/>
            <person name="Watervoot N.F."/>
            <person name="Auber R.P."/>
            <person name="Gonzalez D.J."/>
            <person name="Wisecaver J.H."/>
            <person name="Moore B.S."/>
        </authorList>
    </citation>
    <scope>NUCLEOTIDE SEQUENCE [LARGE SCALE GENOMIC DNA]</scope>
    <source>
        <strain evidence="2 3">12B1</strain>
    </source>
</reference>
<comment type="caution">
    <text evidence="2">The sequence shown here is derived from an EMBL/GenBank/DDBJ whole genome shotgun (WGS) entry which is preliminary data.</text>
</comment>
<dbReference type="Gene3D" id="3.40.50.300">
    <property type="entry name" value="P-loop containing nucleotide triphosphate hydrolases"/>
    <property type="match status" value="1"/>
</dbReference>
<dbReference type="Proteomes" id="UP001515480">
    <property type="component" value="Unassembled WGS sequence"/>
</dbReference>
<evidence type="ECO:0000256" key="1">
    <source>
        <dbReference type="SAM" id="MobiDB-lite"/>
    </source>
</evidence>
<evidence type="ECO:0000313" key="3">
    <source>
        <dbReference type="Proteomes" id="UP001515480"/>
    </source>
</evidence>
<dbReference type="EMBL" id="JBGBPQ010000026">
    <property type="protein sequence ID" value="KAL1499014.1"/>
    <property type="molecule type" value="Genomic_DNA"/>
</dbReference>
<organism evidence="2 3">
    <name type="scientific">Prymnesium parvum</name>
    <name type="common">Toxic golden alga</name>
    <dbReference type="NCBI Taxonomy" id="97485"/>
    <lineage>
        <taxon>Eukaryota</taxon>
        <taxon>Haptista</taxon>
        <taxon>Haptophyta</taxon>
        <taxon>Prymnesiophyceae</taxon>
        <taxon>Prymnesiales</taxon>
        <taxon>Prymnesiaceae</taxon>
        <taxon>Prymnesium</taxon>
    </lineage>
</organism>
<dbReference type="InterPro" id="IPR027417">
    <property type="entry name" value="P-loop_NTPase"/>
</dbReference>
<name>A0AB34IFT5_PRYPA</name>
<dbReference type="AlphaFoldDB" id="A0AB34IFT5"/>
<protein>
    <submittedName>
        <fullName evidence="2">Uncharacterized protein</fullName>
    </submittedName>
</protein>
<evidence type="ECO:0000313" key="2">
    <source>
        <dbReference type="EMBL" id="KAL1499014.1"/>
    </source>
</evidence>
<sequence length="445" mass="51261">MARGAKHKGRGDGWFSRGAAASKARPRGNIGCVPGDPRHRALPWATHEGLPPLPRRWNDSLPAWQATRPKRCALLVDRHVHKNGGSSIRDMLLENERMGYGLYQGYTQMYWQKDFKQLRRLVDAALDRGETPELLYMMEAHFGWVEFARSVMPDLQRLAEHLKKKQVDCPLVTMTRVREPLEYYLSFYRWAVAFRQKADPHLFGKDFLDWAQRIPNLQSTTMMQSMAAMAAEYFVHQWGSYHRAMGGGKGAAAEEAGWKRLQAFLDQFTIVASMQRFDESVLLASDLSGLPLILYKRNKPQQKGGFRGTSADVCPDMEKCREVIKKVAPMDYLMYDKYSQLFEERLKSLGEDFARRVQLYKRALVDVQASWKQVPRKQYLCRYHPETSIAVETLREENIRCPVGQGTAFCQATYAHRLFECPWQYQPNSSLSDPLGCWRPSSGFN</sequence>
<accession>A0AB34IFT5</accession>
<proteinExistence type="predicted"/>
<gene>
    <name evidence="2" type="ORF">AB1Y20_013531</name>
</gene>
<feature type="region of interest" description="Disordered" evidence="1">
    <location>
        <begin position="1"/>
        <end position="34"/>
    </location>
</feature>
<keyword evidence="3" id="KW-1185">Reference proteome</keyword>